<dbReference type="OrthoDB" id="28444at2157"/>
<feature type="region of interest" description="Disordered" evidence="2">
    <location>
        <begin position="356"/>
        <end position="375"/>
    </location>
</feature>
<dbReference type="eggNOG" id="arCOG02304">
    <property type="taxonomic scope" value="Archaea"/>
</dbReference>
<dbReference type="PANTHER" id="PTHR48207:SF3">
    <property type="entry name" value="SUCCINATE--HYDROXYMETHYLGLUTARATE COA-TRANSFERASE"/>
    <property type="match status" value="1"/>
</dbReference>
<geneLocation type="plasmid" evidence="3 5">
    <name>2</name>
</geneLocation>
<dbReference type="InterPro" id="IPR003673">
    <property type="entry name" value="CoA-Trfase_fam_III"/>
</dbReference>
<protein>
    <submittedName>
        <fullName evidence="3">Formyl-CoA transferase</fullName>
    </submittedName>
</protein>
<gene>
    <name evidence="3" type="ordered locus">HacjB3_17603</name>
    <name evidence="4" type="ORF">C497_07164</name>
</gene>
<evidence type="ECO:0000313" key="6">
    <source>
        <dbReference type="Proteomes" id="UP000011645"/>
    </source>
</evidence>
<dbReference type="Pfam" id="PF02515">
    <property type="entry name" value="CoA_transf_3"/>
    <property type="match status" value="1"/>
</dbReference>
<evidence type="ECO:0000256" key="1">
    <source>
        <dbReference type="ARBA" id="ARBA00022679"/>
    </source>
</evidence>
<dbReference type="SUPFAM" id="SSF89796">
    <property type="entry name" value="CoA-transferase family III (CaiB/BaiF)"/>
    <property type="match status" value="1"/>
</dbReference>
<keyword evidence="3" id="KW-0614">Plasmid</keyword>
<name>D8JCW8_HALJB</name>
<dbReference type="GO" id="GO:0008410">
    <property type="term" value="F:CoA-transferase activity"/>
    <property type="evidence" value="ECO:0007669"/>
    <property type="project" value="TreeGrafter"/>
</dbReference>
<proteinExistence type="predicted"/>
<dbReference type="PANTHER" id="PTHR48207">
    <property type="entry name" value="SUCCINATE--HYDROXYMETHYLGLUTARATE COA-TRANSFERASE"/>
    <property type="match status" value="1"/>
</dbReference>
<dbReference type="EMBL" id="CP002064">
    <property type="protein sequence ID" value="ADJ16863.1"/>
    <property type="molecule type" value="Genomic_DNA"/>
</dbReference>
<organism evidence="3 5">
    <name type="scientific">Halalkalicoccus jeotgali (strain DSM 18796 / CECT 7217 / JCM 14584 / KCTC 4019 / B3)</name>
    <dbReference type="NCBI Taxonomy" id="795797"/>
    <lineage>
        <taxon>Archaea</taxon>
        <taxon>Methanobacteriati</taxon>
        <taxon>Methanobacteriota</taxon>
        <taxon>Stenosarchaea group</taxon>
        <taxon>Halobacteria</taxon>
        <taxon>Halobacteriales</taxon>
        <taxon>Halococcaceae</taxon>
        <taxon>Halalkalicoccus</taxon>
    </lineage>
</organism>
<dbReference type="Proteomes" id="UP000000390">
    <property type="component" value="Plasmid 2"/>
</dbReference>
<dbReference type="AlphaFoldDB" id="D8JCW8"/>
<dbReference type="InterPro" id="IPR023606">
    <property type="entry name" value="CoA-Trfase_III_dom_1_sf"/>
</dbReference>
<keyword evidence="1 3" id="KW-0808">Transferase</keyword>
<reference evidence="3 5" key="1">
    <citation type="journal article" date="2010" name="J. Bacteriol.">
        <title>Complete genome sequence of Halalkalicoccus jeotgali B3(T), an extremely halophilic archaeon.</title>
        <authorList>
            <person name="Roh S.W."/>
            <person name="Nam Y.D."/>
            <person name="Nam S.H."/>
            <person name="Choi S.H."/>
            <person name="Park H.S."/>
            <person name="Bae J.W."/>
        </authorList>
    </citation>
    <scope>NUCLEOTIDE SEQUENCE [LARGE SCALE GENOMIC DNA]</scope>
    <source>
        <strain evidence="3">B3</strain>
        <strain evidence="5">DSM 18796 / CECT 7217 / JCM 14584 / KCTC 4019 / B3</strain>
        <plasmid evidence="5">2</plasmid>
    </source>
</reference>
<evidence type="ECO:0000313" key="4">
    <source>
        <dbReference type="EMBL" id="ELY38701.1"/>
    </source>
</evidence>
<dbReference type="KEGG" id="hje:HacjB3_17603"/>
<keyword evidence="6" id="KW-1185">Reference proteome</keyword>
<dbReference type="Gene3D" id="3.40.50.10540">
    <property type="entry name" value="Crotonobetainyl-coa:carnitine coa-transferase, domain 1"/>
    <property type="match status" value="1"/>
</dbReference>
<evidence type="ECO:0000313" key="3">
    <source>
        <dbReference type="EMBL" id="ADJ16863.1"/>
    </source>
</evidence>
<dbReference type="PATRIC" id="fig|795797.18.peg.3436"/>
<sequence length="397" mass="43951">MSMSDQVLDSIDVVDLGQIYNGPYCSLLLSYMGANVTKIEPPHGEPLRDRVKDGEAPEFVMLNSNKEGMTLNLKTKEGKEIFKELIEDADVLIENFSVGTMERLDLGYGDLTELNPELIYAHSSGFGEEGPYNEYPAMDLTIQAISGVMDVTGFPNGPPTKAGIAVGDFMGGIHLLAGVLGALYERELTGEGQFVEVSMHDSVFPTLMSPMAAHFNDDNVPPRTGNRHSGLAQSPYNVYETADGYIAIFGVTNRHWHSLLEVIGREDLKDDPRFESNVKRSNHLNEVDELVEGWTIERERDDIEETLLDAGVPCGPVKKLEEVADDPHLKERGMINEIDHPDYGKISVPGLPIRFSGSDLPDIEPSPSKGRDTRKVMCERLGYSEAEFEELEEKGVF</sequence>
<dbReference type="EMBL" id="AOHV01000020">
    <property type="protein sequence ID" value="ELY38701.1"/>
    <property type="molecule type" value="Genomic_DNA"/>
</dbReference>
<evidence type="ECO:0000313" key="5">
    <source>
        <dbReference type="Proteomes" id="UP000000390"/>
    </source>
</evidence>
<dbReference type="InterPro" id="IPR050483">
    <property type="entry name" value="CoA-transferase_III_domain"/>
</dbReference>
<dbReference type="InterPro" id="IPR044855">
    <property type="entry name" value="CoA-Trfase_III_dom3_sf"/>
</dbReference>
<reference evidence="4 6" key="2">
    <citation type="journal article" date="2014" name="PLoS Genet.">
        <title>Phylogenetically driven sequencing of extremely halophilic archaea reveals strategies for static and dynamic osmo-response.</title>
        <authorList>
            <person name="Becker E.A."/>
            <person name="Seitzer P.M."/>
            <person name="Tritt A."/>
            <person name="Larsen D."/>
            <person name="Krusor M."/>
            <person name="Yao A.I."/>
            <person name="Wu D."/>
            <person name="Madern D."/>
            <person name="Eisen J.A."/>
            <person name="Darling A.E."/>
            <person name="Facciotti M.T."/>
        </authorList>
    </citation>
    <scope>NUCLEOTIDE SEQUENCE [LARGE SCALE GENOMIC DNA]</scope>
    <source>
        <strain evidence="4">B3</strain>
        <strain evidence="6">DSM 18796 / CECT 7217 / JCM 14584 / KCTC 4019 / B3</strain>
    </source>
</reference>
<evidence type="ECO:0000256" key="2">
    <source>
        <dbReference type="SAM" id="MobiDB-lite"/>
    </source>
</evidence>
<dbReference type="HOGENOM" id="CLU_033975_2_3_2"/>
<dbReference type="Gene3D" id="3.30.1540.10">
    <property type="entry name" value="formyl-coa transferase, domain 3"/>
    <property type="match status" value="1"/>
</dbReference>
<dbReference type="Proteomes" id="UP000011645">
    <property type="component" value="Unassembled WGS sequence"/>
</dbReference>
<accession>D8JCW8</accession>